<keyword evidence="1" id="KW-1133">Transmembrane helix</keyword>
<dbReference type="RefSeq" id="WP_263334690.1">
    <property type="nucleotide sequence ID" value="NZ_JAOVQO010000006.1"/>
</dbReference>
<keyword evidence="1" id="KW-0812">Transmembrane</keyword>
<keyword evidence="3" id="KW-1185">Reference proteome</keyword>
<evidence type="ECO:0008006" key="4">
    <source>
        <dbReference type="Google" id="ProtNLM"/>
    </source>
</evidence>
<evidence type="ECO:0000313" key="2">
    <source>
        <dbReference type="EMBL" id="MCU9847837.1"/>
    </source>
</evidence>
<name>A0ABT2X4D5_9RHOB</name>
<sequence length="69" mass="7495">MRFAILKKWKQFGRDEKGVTLVEYGVGVMLAVLVFGLFGAVLAPEINGAFLEAGTSMPGTSQTFTLPTW</sequence>
<proteinExistence type="predicted"/>
<dbReference type="EMBL" id="JAOVQO010000006">
    <property type="protein sequence ID" value="MCU9847837.1"/>
    <property type="molecule type" value="Genomic_DNA"/>
</dbReference>
<evidence type="ECO:0000256" key="1">
    <source>
        <dbReference type="SAM" id="Phobius"/>
    </source>
</evidence>
<accession>A0ABT2X4D5</accession>
<keyword evidence="1" id="KW-0472">Membrane</keyword>
<feature type="transmembrane region" description="Helical" evidence="1">
    <location>
        <begin position="21"/>
        <end position="43"/>
    </location>
</feature>
<comment type="caution">
    <text evidence="2">The sequence shown here is derived from an EMBL/GenBank/DDBJ whole genome shotgun (WGS) entry which is preliminary data.</text>
</comment>
<gene>
    <name evidence="2" type="ORF">OEZ60_07440</name>
</gene>
<protein>
    <recommendedName>
        <fullName evidence="4">Flp family type IVb pilin</fullName>
    </recommendedName>
</protein>
<dbReference type="Proteomes" id="UP001209535">
    <property type="component" value="Unassembled WGS sequence"/>
</dbReference>
<evidence type="ECO:0000313" key="3">
    <source>
        <dbReference type="Proteomes" id="UP001209535"/>
    </source>
</evidence>
<reference evidence="2 3" key="1">
    <citation type="submission" date="2022-10" db="EMBL/GenBank/DDBJ databases">
        <title>Defluviimonas sp. nov., isolated from ocean surface sediments.</title>
        <authorList>
            <person name="He W."/>
            <person name="Wang L."/>
            <person name="Zhang D.-F."/>
        </authorList>
    </citation>
    <scope>NUCLEOTIDE SEQUENCE [LARGE SCALE GENOMIC DNA]</scope>
    <source>
        <strain evidence="2 3">WL0024</strain>
    </source>
</reference>
<organism evidence="2 3">
    <name type="scientific">Albidovulum salinarum</name>
    <dbReference type="NCBI Taxonomy" id="2984153"/>
    <lineage>
        <taxon>Bacteria</taxon>
        <taxon>Pseudomonadati</taxon>
        <taxon>Pseudomonadota</taxon>
        <taxon>Alphaproteobacteria</taxon>
        <taxon>Rhodobacterales</taxon>
        <taxon>Paracoccaceae</taxon>
        <taxon>Albidovulum</taxon>
    </lineage>
</organism>